<keyword evidence="6" id="KW-0862">Zinc</keyword>
<dbReference type="InterPro" id="IPR000718">
    <property type="entry name" value="Peptidase_M13"/>
</dbReference>
<dbReference type="PROSITE" id="PS51885">
    <property type="entry name" value="NEPRILYSIN"/>
    <property type="match status" value="1"/>
</dbReference>
<dbReference type="HOGENOM" id="CLU_260941_0_0_1"/>
<dbReference type="OrthoDB" id="6475849at2759"/>
<dbReference type="Proteomes" id="UP000008068">
    <property type="component" value="Unassembled WGS sequence"/>
</dbReference>
<dbReference type="STRING" id="135651.G0P629"/>
<dbReference type="Pfam" id="PF01431">
    <property type="entry name" value="Peptidase_M13"/>
    <property type="match status" value="2"/>
</dbReference>
<dbReference type="CDD" id="cd08662">
    <property type="entry name" value="M13"/>
    <property type="match status" value="2"/>
</dbReference>
<dbReference type="PANTHER" id="PTHR11733:SF7">
    <property type="entry name" value="NEPRILYSIN METALLOPEPTIDASE FAMILY-RELATED"/>
    <property type="match status" value="1"/>
</dbReference>
<sequence length="1357" mass="156219">MSTKQNVSITILSIIIVFLIVMFSSLIFLKSRQQFSFILPRPDTANTTSNYPNVTIPSLSICESPECVTLAQKLLNYRDESIDPCHDFYGFVCGKYHEHSIADNSIKEKSIIISRLIKEFLLKNESSTSKSEIAMKLLFDKCEELNDPFAEDSDNEAYREIYKDIQGIGSFPFLEEGWDASKFNLNEVLSKISELGITDFGVFEISVSSKNIKIKPSARGSLNPVGIKKMLHKLFEINELDFDDDKIMKDVIDVYNLDVRLKNISETQETSAVLYSVLKQRVPSVNFDKIIRNFITPKKKDHWEVLENKITIYQYNLFFGKLDNLEYILRSTPSRTVANYLIIRFLESSISKFVPRKLIKCEEIVIKHLGYAALRFFIRNHFNKENLKDVIRIVEETRNNFIEMIQESNWLNGETKRNAILKVKNMKAIVGYPDEFEKEGALDKLFERLDVTSFDSYPVLLKKVRKFNLELQMEYLASKTTLDVTKKWFETNAYYSPAENSISESTRKTIMENSKKVSGVLAPFMDEPLFDSTYPNFAKIAILGRIIGHEMGHGLDPMKIKEGSADREWWNKEDTVEYERRVQCLIEEYNQYDDPDFGKRMDGSKVINEVVAEMFGAEVAWRSFETLNLSEETRLVTLSNYSIPKLFFEIIGVSNCKQRLTGDLDFLLELATHPTSSFQWDKNREMSIKEKCSNPLLALVIFLVVTIIVILTTVVILRYGDNKINVGGQEAWVAISTPVPAPRENTSRPQTPDVSTVPPKKVCDSDECIHLTHQLRNWADPSIDPCVDFYQSACGRYGEFSTVEGTRNKEKQENVKQLIIEILRKTKKSDSKSENVMLTMYHKCMQFKGNEEFLELHEQIVLPQVLADIKSIGSWPLLDKNWDESKFDLNGMLSNIARLGKTRVAFIDVKMPTGDDVLLIPFTAETRPSYKKTAWKILNITDVDVDPKLLDKDFEDVEDLFEELRDDSKEQTTEFVGLNELQKQIPLIDFKRIVESWINPKRKHLAKNVYDNLLVPKSGSLFFDEDRNLNHILKETPKRVLANYLIFQYIAASFQSMSIGETIVGDRDCEEEVISRLQQASLHAFKRRYIDKENRKLALELAENIRKNFIETIQDSTWLHGETKKKAILKVEKMKKMIGYPDEYAEEGAFDKTFESLNVLPTDSYYLIMTRVKRFETEELMDFLAGVTTWNPLSDPLAANALYKPFENSVTVLLPFLDDPLFDSSYPSYARIAGTGATIAHEMGHGLDPDSMKNDENGKPNDWWTPEDKTEYNKRVQCLIDQYNDYDDPDFGKQLNGTVTQHEMFADAVGAETAWRAFKKLDLSKTSKFIGLDNISIEKLYFRVAALDYCNRPDDLT</sequence>
<keyword evidence="7" id="KW-0482">Metalloprotease</keyword>
<evidence type="ECO:0000256" key="8">
    <source>
        <dbReference type="SAM" id="Phobius"/>
    </source>
</evidence>
<feature type="transmembrane region" description="Helical" evidence="8">
    <location>
        <begin position="696"/>
        <end position="717"/>
    </location>
</feature>
<feature type="domain" description="Peptidase M13 C-terminal" evidence="9">
    <location>
        <begin position="520"/>
        <end position="678"/>
    </location>
</feature>
<protein>
    <submittedName>
        <fullName evidence="11">Uncharacterized protein</fullName>
    </submittedName>
</protein>
<keyword evidence="3" id="KW-0645">Protease</keyword>
<dbReference type="InterPro" id="IPR018497">
    <property type="entry name" value="Peptidase_M13_C"/>
</dbReference>
<keyword evidence="5" id="KW-0378">Hydrolase</keyword>
<keyword evidence="12" id="KW-1185">Reference proteome</keyword>
<keyword evidence="8" id="KW-0472">Membrane</keyword>
<keyword evidence="4" id="KW-0479">Metal-binding</keyword>
<dbReference type="SUPFAM" id="SSF55486">
    <property type="entry name" value="Metalloproteases ('zincins'), catalytic domain"/>
    <property type="match status" value="2"/>
</dbReference>
<dbReference type="GO" id="GO:0004222">
    <property type="term" value="F:metalloendopeptidase activity"/>
    <property type="evidence" value="ECO:0007669"/>
    <property type="project" value="InterPro"/>
</dbReference>
<feature type="transmembrane region" description="Helical" evidence="8">
    <location>
        <begin position="6"/>
        <end position="29"/>
    </location>
</feature>
<evidence type="ECO:0000259" key="10">
    <source>
        <dbReference type="Pfam" id="PF05649"/>
    </source>
</evidence>
<feature type="domain" description="Peptidase M13 N-terminal" evidence="10">
    <location>
        <begin position="785"/>
        <end position="1141"/>
    </location>
</feature>
<keyword evidence="8" id="KW-1133">Transmembrane helix</keyword>
<organism evidence="12">
    <name type="scientific">Caenorhabditis brenneri</name>
    <name type="common">Nematode worm</name>
    <dbReference type="NCBI Taxonomy" id="135651"/>
    <lineage>
        <taxon>Eukaryota</taxon>
        <taxon>Metazoa</taxon>
        <taxon>Ecdysozoa</taxon>
        <taxon>Nematoda</taxon>
        <taxon>Chromadorea</taxon>
        <taxon>Rhabditida</taxon>
        <taxon>Rhabditina</taxon>
        <taxon>Rhabditomorpha</taxon>
        <taxon>Rhabditoidea</taxon>
        <taxon>Rhabditidae</taxon>
        <taxon>Peloderinae</taxon>
        <taxon>Caenorhabditis</taxon>
    </lineage>
</organism>
<dbReference type="GO" id="GO:0005886">
    <property type="term" value="C:plasma membrane"/>
    <property type="evidence" value="ECO:0007669"/>
    <property type="project" value="TreeGrafter"/>
</dbReference>
<evidence type="ECO:0000256" key="2">
    <source>
        <dbReference type="ARBA" id="ARBA00007357"/>
    </source>
</evidence>
<evidence type="ECO:0000256" key="5">
    <source>
        <dbReference type="ARBA" id="ARBA00022801"/>
    </source>
</evidence>
<dbReference type="Gene3D" id="3.40.390.10">
    <property type="entry name" value="Collagenase (Catalytic Domain)"/>
    <property type="match status" value="2"/>
</dbReference>
<comment type="cofactor">
    <cofactor evidence="1">
        <name>Zn(2+)</name>
        <dbReference type="ChEBI" id="CHEBI:29105"/>
    </cofactor>
</comment>
<evidence type="ECO:0000256" key="7">
    <source>
        <dbReference type="ARBA" id="ARBA00023049"/>
    </source>
</evidence>
<evidence type="ECO:0000256" key="1">
    <source>
        <dbReference type="ARBA" id="ARBA00001947"/>
    </source>
</evidence>
<name>G0P629_CAEBE</name>
<evidence type="ECO:0000313" key="12">
    <source>
        <dbReference type="Proteomes" id="UP000008068"/>
    </source>
</evidence>
<accession>G0P629</accession>
<evidence type="ECO:0000256" key="3">
    <source>
        <dbReference type="ARBA" id="ARBA00022670"/>
    </source>
</evidence>
<dbReference type="PANTHER" id="PTHR11733">
    <property type="entry name" value="ZINC METALLOPROTEASE FAMILY M13 NEPRILYSIN-RELATED"/>
    <property type="match status" value="1"/>
</dbReference>
<dbReference type="InterPro" id="IPR008753">
    <property type="entry name" value="Peptidase_M13_N"/>
</dbReference>
<dbReference type="InParanoid" id="G0P629"/>
<dbReference type="Gene3D" id="1.10.1380.10">
    <property type="entry name" value="Neutral endopeptidase , domain2"/>
    <property type="match status" value="2"/>
</dbReference>
<dbReference type="InterPro" id="IPR042089">
    <property type="entry name" value="Peptidase_M13_dom_2"/>
</dbReference>
<proteinExistence type="inferred from homology"/>
<feature type="domain" description="Peptidase M13 C-terminal" evidence="9">
    <location>
        <begin position="1200"/>
        <end position="1354"/>
    </location>
</feature>
<reference evidence="12" key="1">
    <citation type="submission" date="2011-07" db="EMBL/GenBank/DDBJ databases">
        <authorList>
            <consortium name="Caenorhabditis brenneri Sequencing and Analysis Consortium"/>
            <person name="Wilson R.K."/>
        </authorList>
    </citation>
    <scope>NUCLEOTIDE SEQUENCE [LARGE SCALE GENOMIC DNA]</scope>
    <source>
        <strain evidence="12">PB2801</strain>
    </source>
</reference>
<gene>
    <name evidence="11" type="ORF">CAEBREN_29093</name>
</gene>
<keyword evidence="8" id="KW-0812">Transmembrane</keyword>
<evidence type="ECO:0000259" key="9">
    <source>
        <dbReference type="Pfam" id="PF01431"/>
    </source>
</evidence>
<evidence type="ECO:0000313" key="11">
    <source>
        <dbReference type="EMBL" id="EGT46164.1"/>
    </source>
</evidence>
<feature type="domain" description="Peptidase M13 N-terminal" evidence="10">
    <location>
        <begin position="84"/>
        <end position="433"/>
    </location>
</feature>
<dbReference type="Pfam" id="PF05649">
    <property type="entry name" value="Peptidase_M13_N"/>
    <property type="match status" value="2"/>
</dbReference>
<evidence type="ECO:0000256" key="6">
    <source>
        <dbReference type="ARBA" id="ARBA00022833"/>
    </source>
</evidence>
<dbReference type="InterPro" id="IPR024079">
    <property type="entry name" value="MetalloPept_cat_dom_sf"/>
</dbReference>
<evidence type="ECO:0000256" key="4">
    <source>
        <dbReference type="ARBA" id="ARBA00022723"/>
    </source>
</evidence>
<dbReference type="MEROPS" id="M13.A24"/>
<dbReference type="EMBL" id="GL380092">
    <property type="protein sequence ID" value="EGT46164.1"/>
    <property type="molecule type" value="Genomic_DNA"/>
</dbReference>
<dbReference type="GO" id="GO:0016485">
    <property type="term" value="P:protein processing"/>
    <property type="evidence" value="ECO:0007669"/>
    <property type="project" value="TreeGrafter"/>
</dbReference>
<dbReference type="eggNOG" id="KOG3624">
    <property type="taxonomic scope" value="Eukaryota"/>
</dbReference>
<comment type="similarity">
    <text evidence="2">Belongs to the peptidase M13 family.</text>
</comment>
<dbReference type="GO" id="GO:0046872">
    <property type="term" value="F:metal ion binding"/>
    <property type="evidence" value="ECO:0007669"/>
    <property type="project" value="UniProtKB-KW"/>
</dbReference>